<keyword evidence="3" id="KW-1185">Reference proteome</keyword>
<gene>
    <name evidence="2" type="ORF">CXB51_025777</name>
</gene>
<comment type="caution">
    <text evidence="2">The sequence shown here is derived from an EMBL/GenBank/DDBJ whole genome shotgun (WGS) entry which is preliminary data.</text>
</comment>
<evidence type="ECO:0000313" key="2">
    <source>
        <dbReference type="EMBL" id="KAG8481040.1"/>
    </source>
</evidence>
<dbReference type="Proteomes" id="UP000701853">
    <property type="component" value="Chromosome 10"/>
</dbReference>
<sequence length="110" mass="12371">MATGSFAKTFANINLDDDNQDSVPIDCDNEETEEVRTNVSSTGTFKRKRKNAQESAVDEQITFVGEQLGKIANALEQFTEDKTLYLYEEVMLLVEVEGFDDDFCVLCLTI</sequence>
<dbReference type="AlphaFoldDB" id="A0A8J6CSQ7"/>
<name>A0A8J6CSQ7_9ROSI</name>
<protein>
    <submittedName>
        <fullName evidence="2">Uncharacterized protein</fullName>
    </submittedName>
</protein>
<accession>A0A8J6CSQ7</accession>
<feature type="region of interest" description="Disordered" evidence="1">
    <location>
        <begin position="31"/>
        <end position="51"/>
    </location>
</feature>
<organism evidence="2 3">
    <name type="scientific">Gossypium anomalum</name>
    <dbReference type="NCBI Taxonomy" id="47600"/>
    <lineage>
        <taxon>Eukaryota</taxon>
        <taxon>Viridiplantae</taxon>
        <taxon>Streptophyta</taxon>
        <taxon>Embryophyta</taxon>
        <taxon>Tracheophyta</taxon>
        <taxon>Spermatophyta</taxon>
        <taxon>Magnoliopsida</taxon>
        <taxon>eudicotyledons</taxon>
        <taxon>Gunneridae</taxon>
        <taxon>Pentapetalae</taxon>
        <taxon>rosids</taxon>
        <taxon>malvids</taxon>
        <taxon>Malvales</taxon>
        <taxon>Malvaceae</taxon>
        <taxon>Malvoideae</taxon>
        <taxon>Gossypium</taxon>
    </lineage>
</organism>
<evidence type="ECO:0000313" key="3">
    <source>
        <dbReference type="Proteomes" id="UP000701853"/>
    </source>
</evidence>
<dbReference type="OrthoDB" id="1301570at2759"/>
<evidence type="ECO:0000256" key="1">
    <source>
        <dbReference type="SAM" id="MobiDB-lite"/>
    </source>
</evidence>
<dbReference type="EMBL" id="JAHUZN010000010">
    <property type="protein sequence ID" value="KAG8481040.1"/>
    <property type="molecule type" value="Genomic_DNA"/>
</dbReference>
<reference evidence="2 3" key="1">
    <citation type="journal article" date="2021" name="bioRxiv">
        <title>The Gossypium anomalum genome as a resource for cotton improvement and evolutionary analysis of hybrid incompatibility.</title>
        <authorList>
            <person name="Grover C.E."/>
            <person name="Yuan D."/>
            <person name="Arick M.A."/>
            <person name="Miller E.R."/>
            <person name="Hu G."/>
            <person name="Peterson D.G."/>
            <person name="Wendel J.F."/>
            <person name="Udall J.A."/>
        </authorList>
    </citation>
    <scope>NUCLEOTIDE SEQUENCE [LARGE SCALE GENOMIC DNA]</scope>
    <source>
        <strain evidence="2">JFW-Udall</strain>
        <tissue evidence="2">Leaf</tissue>
    </source>
</reference>
<proteinExistence type="predicted"/>